<keyword evidence="9" id="KW-0143">Chaperone</keyword>
<evidence type="ECO:0000256" key="7">
    <source>
        <dbReference type="ARBA" id="ARBA00023128"/>
    </source>
</evidence>
<evidence type="ECO:0000256" key="5">
    <source>
        <dbReference type="ARBA" id="ARBA00022792"/>
    </source>
</evidence>
<dbReference type="Proteomes" id="UP000271241">
    <property type="component" value="Unassembled WGS sequence"/>
</dbReference>
<evidence type="ECO:0000256" key="3">
    <source>
        <dbReference type="ARBA" id="ARBA00006780"/>
    </source>
</evidence>
<keyword evidence="5" id="KW-0999">Mitochondrion inner membrane</keyword>
<evidence type="ECO:0000256" key="9">
    <source>
        <dbReference type="ARBA" id="ARBA00023186"/>
    </source>
</evidence>
<evidence type="ECO:0008006" key="13">
    <source>
        <dbReference type="Google" id="ProtNLM"/>
    </source>
</evidence>
<evidence type="ECO:0000256" key="10">
    <source>
        <dbReference type="ARBA" id="ARBA00025413"/>
    </source>
</evidence>
<dbReference type="EMBL" id="KZ992672">
    <property type="protein sequence ID" value="RKP07795.1"/>
    <property type="molecule type" value="Genomic_DNA"/>
</dbReference>
<dbReference type="OrthoDB" id="5576752at2759"/>
<evidence type="ECO:0000256" key="4">
    <source>
        <dbReference type="ARBA" id="ARBA00022692"/>
    </source>
</evidence>
<gene>
    <name evidence="11" type="ORF">THASP1DRAFT_30394</name>
</gene>
<name>A0A4P9XP79_9FUNG</name>
<dbReference type="STRING" id="78915.A0A4P9XP79"/>
<evidence type="ECO:0000256" key="8">
    <source>
        <dbReference type="ARBA" id="ARBA00023136"/>
    </source>
</evidence>
<comment type="function">
    <text evidence="10">Essential for the assembly of ubiquinol-cytochrome c reductase. It has a direct effect on the correct occurrence of the Rieske protein, core 4, core 5 and apocytochrome b.</text>
</comment>
<keyword evidence="8" id="KW-0472">Membrane</keyword>
<evidence type="ECO:0000313" key="12">
    <source>
        <dbReference type="Proteomes" id="UP000271241"/>
    </source>
</evidence>
<organism evidence="11 12">
    <name type="scientific">Thamnocephalis sphaerospora</name>
    <dbReference type="NCBI Taxonomy" id="78915"/>
    <lineage>
        <taxon>Eukaryota</taxon>
        <taxon>Fungi</taxon>
        <taxon>Fungi incertae sedis</taxon>
        <taxon>Zoopagomycota</taxon>
        <taxon>Zoopagomycotina</taxon>
        <taxon>Zoopagomycetes</taxon>
        <taxon>Zoopagales</taxon>
        <taxon>Sigmoideomycetaceae</taxon>
        <taxon>Thamnocephalis</taxon>
    </lineage>
</organism>
<reference evidence="12" key="1">
    <citation type="journal article" date="2018" name="Nat. Microbiol.">
        <title>Leveraging single-cell genomics to expand the fungal tree of life.</title>
        <authorList>
            <person name="Ahrendt S.R."/>
            <person name="Quandt C.A."/>
            <person name="Ciobanu D."/>
            <person name="Clum A."/>
            <person name="Salamov A."/>
            <person name="Andreopoulos B."/>
            <person name="Cheng J.F."/>
            <person name="Woyke T."/>
            <person name="Pelin A."/>
            <person name="Henrissat B."/>
            <person name="Reynolds N.K."/>
            <person name="Benny G.L."/>
            <person name="Smith M.E."/>
            <person name="James T.Y."/>
            <person name="Grigoriev I.V."/>
        </authorList>
    </citation>
    <scope>NUCLEOTIDE SEQUENCE [LARGE SCALE GENOMIC DNA]</scope>
    <source>
        <strain evidence="12">RSA 1356</strain>
    </source>
</reference>
<sequence length="91" mass="10178">MHRFTKGLIVSGAIIGVGVLLHRYTVPSEEAFIKSLPEEVRERLSAQQDEQRRRKQALMDHLAKNAASDRPAWEVLTTVDGAAKDSRQPPT</sequence>
<dbReference type="InterPro" id="IPR012420">
    <property type="entry name" value="Cbp4"/>
</dbReference>
<protein>
    <recommendedName>
        <fullName evidence="13">Cytochrome b mRNA-processing protein 4</fullName>
    </recommendedName>
</protein>
<keyword evidence="7" id="KW-0496">Mitochondrion</keyword>
<dbReference type="Pfam" id="PF07960">
    <property type="entry name" value="CBP4"/>
    <property type="match status" value="1"/>
</dbReference>
<evidence type="ECO:0000256" key="6">
    <source>
        <dbReference type="ARBA" id="ARBA00022989"/>
    </source>
</evidence>
<proteinExistence type="inferred from homology"/>
<keyword evidence="6" id="KW-1133">Transmembrane helix</keyword>
<evidence type="ECO:0000256" key="2">
    <source>
        <dbReference type="ARBA" id="ARBA00004273"/>
    </source>
</evidence>
<comment type="similarity">
    <text evidence="3">Belongs to the CBP4 family.</text>
</comment>
<evidence type="ECO:0000256" key="1">
    <source>
        <dbReference type="ARBA" id="ARBA00004167"/>
    </source>
</evidence>
<dbReference type="GO" id="GO:0005743">
    <property type="term" value="C:mitochondrial inner membrane"/>
    <property type="evidence" value="ECO:0007669"/>
    <property type="project" value="UniProtKB-SubCell"/>
</dbReference>
<comment type="subcellular location">
    <subcellularLocation>
        <location evidence="1">Membrane</location>
        <topology evidence="1">Single-pass membrane protein</topology>
    </subcellularLocation>
    <subcellularLocation>
        <location evidence="2">Mitochondrion inner membrane</location>
    </subcellularLocation>
</comment>
<evidence type="ECO:0000313" key="11">
    <source>
        <dbReference type="EMBL" id="RKP07795.1"/>
    </source>
</evidence>
<dbReference type="AlphaFoldDB" id="A0A4P9XP79"/>
<accession>A0A4P9XP79</accession>
<keyword evidence="12" id="KW-1185">Reference proteome</keyword>
<keyword evidence="4" id="KW-0812">Transmembrane</keyword>